<organism evidence="1 2">
    <name type="scientific">Mastigocoleus testarum BC008</name>
    <dbReference type="NCBI Taxonomy" id="371196"/>
    <lineage>
        <taxon>Bacteria</taxon>
        <taxon>Bacillati</taxon>
        <taxon>Cyanobacteriota</taxon>
        <taxon>Cyanophyceae</taxon>
        <taxon>Nostocales</taxon>
        <taxon>Hapalosiphonaceae</taxon>
        <taxon>Mastigocoleus</taxon>
    </lineage>
</organism>
<protein>
    <submittedName>
        <fullName evidence="1">Uncharacterized protein</fullName>
    </submittedName>
</protein>
<evidence type="ECO:0000313" key="2">
    <source>
        <dbReference type="Proteomes" id="UP000053372"/>
    </source>
</evidence>
<comment type="caution">
    <text evidence="1">The sequence shown here is derived from an EMBL/GenBank/DDBJ whole genome shotgun (WGS) entry which is preliminary data.</text>
</comment>
<name>A0A0V7ZYP7_9CYAN</name>
<proteinExistence type="predicted"/>
<dbReference type="EMBL" id="LMTZ01000020">
    <property type="protein sequence ID" value="KST69550.1"/>
    <property type="molecule type" value="Genomic_DNA"/>
</dbReference>
<dbReference type="RefSeq" id="WP_058183263.1">
    <property type="nucleotide sequence ID" value="NZ_LMTZ01000020.1"/>
</dbReference>
<gene>
    <name evidence="1" type="ORF">BC008_04415</name>
</gene>
<evidence type="ECO:0000313" key="1">
    <source>
        <dbReference type="EMBL" id="KST69550.1"/>
    </source>
</evidence>
<sequence length="143" mass="16485">MRKSCLNILFWFAQYQGHADAFRDAVNETSTRPIITLVTKKENLAIGRQLGNEKELDNLKKTPSLKDFHIVGDVKQFYEIWTVPINNTNQQEPIVWRLLLQTDGWAYLFPALPSPTKPNQRPPLLVVNTEEGQVQMLILSRPK</sequence>
<reference evidence="1 2" key="1">
    <citation type="journal article" date="2015" name="Genome Announc.">
        <title>Draft Genome of the Euendolithic (true boring) Cyanobacterium Mastigocoleus testarum strain BC008.</title>
        <authorList>
            <person name="Guida B.S."/>
            <person name="Garcia-Pichel F."/>
        </authorList>
    </citation>
    <scope>NUCLEOTIDE SEQUENCE [LARGE SCALE GENOMIC DNA]</scope>
    <source>
        <strain evidence="1 2">BC008</strain>
    </source>
</reference>
<dbReference type="OrthoDB" id="573555at2"/>
<keyword evidence="2" id="KW-1185">Reference proteome</keyword>
<accession>A0A0V7ZYP7</accession>
<dbReference type="AlphaFoldDB" id="A0A0V7ZYP7"/>
<dbReference type="Proteomes" id="UP000053372">
    <property type="component" value="Unassembled WGS sequence"/>
</dbReference>